<dbReference type="Proteomes" id="UP000005408">
    <property type="component" value="Unassembled WGS sequence"/>
</dbReference>
<name>A0A8W8P0W7_MAGGI</name>
<evidence type="ECO:0000256" key="1">
    <source>
        <dbReference type="SAM" id="Coils"/>
    </source>
</evidence>
<accession>A0A8W8P0W7</accession>
<feature type="coiled-coil region" evidence="1">
    <location>
        <begin position="150"/>
        <end position="236"/>
    </location>
</feature>
<keyword evidence="1" id="KW-0175">Coiled coil</keyword>
<proteinExistence type="predicted"/>
<protein>
    <submittedName>
        <fullName evidence="2">Uncharacterized protein</fullName>
    </submittedName>
</protein>
<reference evidence="2" key="1">
    <citation type="submission" date="2022-08" db="UniProtKB">
        <authorList>
            <consortium name="EnsemblMetazoa"/>
        </authorList>
    </citation>
    <scope>IDENTIFICATION</scope>
    <source>
        <strain evidence="2">05x7-T-G4-1.051#20</strain>
    </source>
</reference>
<dbReference type="PANTHER" id="PTHR37915">
    <property type="match status" value="1"/>
</dbReference>
<dbReference type="PANTHER" id="PTHR37915:SF3">
    <property type="match status" value="1"/>
</dbReference>
<organism evidence="2 3">
    <name type="scientific">Magallana gigas</name>
    <name type="common">Pacific oyster</name>
    <name type="synonym">Crassostrea gigas</name>
    <dbReference type="NCBI Taxonomy" id="29159"/>
    <lineage>
        <taxon>Eukaryota</taxon>
        <taxon>Metazoa</taxon>
        <taxon>Spiralia</taxon>
        <taxon>Lophotrochozoa</taxon>
        <taxon>Mollusca</taxon>
        <taxon>Bivalvia</taxon>
        <taxon>Autobranchia</taxon>
        <taxon>Pteriomorphia</taxon>
        <taxon>Ostreida</taxon>
        <taxon>Ostreoidea</taxon>
        <taxon>Ostreidae</taxon>
        <taxon>Magallana</taxon>
    </lineage>
</organism>
<dbReference type="EnsemblMetazoa" id="G9837.1">
    <property type="protein sequence ID" value="G9837.1:cds"/>
    <property type="gene ID" value="G9837"/>
</dbReference>
<keyword evidence="3" id="KW-1185">Reference proteome</keyword>
<sequence length="410" mass="47351">MSMNYVGSISILDRGDGPAQAIIDKNKRSVAQRLADETKDELEKVMHRVEDIYVSYEQSTQDMFLTHGANVEYIEDIKELEEILTDELKKKKYEQKVTVFIVGFENMSNQRLRLIQQVNEFFMDATKPAEEEPLFSPSPDINIEEIGHSIEETLDSADRLTDRLGELNSQMVDWLTNFAINKASTKGKKKMEKALDKAKDDLSGLSEKLLKLQSEMEVKEEKVQQLLKQLEIKTSDTQKYRTAAEAAKKSIQEFEETTLKNKEAMQKKDKEIRELNSKLSMLELEVGQSDYVSKMSSERNQEKNGELKKKLAELQDLVDNSKASFFEAQRDWQKLHDQQVTALSNAHKEEMAELKAGFEEELKKYKVKRLCHWFVAWLNTEPEIIEQSYIGLLTVPQLAQLFMKMNIISS</sequence>
<evidence type="ECO:0000313" key="3">
    <source>
        <dbReference type="Proteomes" id="UP000005408"/>
    </source>
</evidence>
<feature type="coiled-coil region" evidence="1">
    <location>
        <begin position="265"/>
        <end position="324"/>
    </location>
</feature>
<dbReference type="AlphaFoldDB" id="A0A8W8P0W7"/>
<evidence type="ECO:0000313" key="2">
    <source>
        <dbReference type="EnsemblMetazoa" id="G9837.1:cds"/>
    </source>
</evidence>